<dbReference type="RefSeq" id="WP_394150040.1">
    <property type="nucleotide sequence ID" value="NZ_JBGCUC010000019.1"/>
</dbReference>
<evidence type="ECO:0000313" key="3">
    <source>
        <dbReference type="Proteomes" id="UP001605250"/>
    </source>
</evidence>
<evidence type="ECO:0000313" key="2">
    <source>
        <dbReference type="EMBL" id="MFG6078330.1"/>
    </source>
</evidence>
<gene>
    <name evidence="2" type="ORF">AB3U87_18425</name>
</gene>
<protein>
    <submittedName>
        <fullName evidence="2">Uncharacterized protein</fullName>
    </submittedName>
</protein>
<name>A0ABW7CR70_9GAMM</name>
<organism evidence="2 3">
    <name type="scientific">Erwinia plantamica</name>
    <dbReference type="NCBI Taxonomy" id="3237104"/>
    <lineage>
        <taxon>Bacteria</taxon>
        <taxon>Pseudomonadati</taxon>
        <taxon>Pseudomonadota</taxon>
        <taxon>Gammaproteobacteria</taxon>
        <taxon>Enterobacterales</taxon>
        <taxon>Erwiniaceae</taxon>
        <taxon>Erwinia</taxon>
    </lineage>
</organism>
<comment type="caution">
    <text evidence="2">The sequence shown here is derived from an EMBL/GenBank/DDBJ whole genome shotgun (WGS) entry which is preliminary data.</text>
</comment>
<reference evidence="2 3" key="1">
    <citation type="submission" date="2024-07" db="EMBL/GenBank/DDBJ databases">
        <title>Novel bacterial strain Erwinia sp. OPT-41 promoting growth of various crops.</title>
        <authorList>
            <person name="Egorshina A."/>
            <person name="Lukyantsev M.A."/>
            <person name="Golubev S.N."/>
            <person name="Muratova A.Y."/>
            <person name="Bulygina E.A."/>
        </authorList>
    </citation>
    <scope>NUCLEOTIDE SEQUENCE [LARGE SCALE GENOMIC DNA]</scope>
    <source>
        <strain evidence="2 3">OPT-41</strain>
    </source>
</reference>
<dbReference type="Proteomes" id="UP001605250">
    <property type="component" value="Unassembled WGS sequence"/>
</dbReference>
<dbReference type="EMBL" id="JBGCUC010000019">
    <property type="protein sequence ID" value="MFG6078330.1"/>
    <property type="molecule type" value="Genomic_DNA"/>
</dbReference>
<keyword evidence="1" id="KW-0812">Transmembrane</keyword>
<sequence length="112" mass="12639">MADEISAEKIDLYPTYITAWKPGSFDRNQKVSGLYCAHIVNFMIYLNFTAPLFPGFFCIFKLYFKFVSVAIRAKLHPDYPKGGGHGQYADLARCAGRGKRETLLHRDVIDGG</sequence>
<keyword evidence="1" id="KW-1133">Transmembrane helix</keyword>
<keyword evidence="3" id="KW-1185">Reference proteome</keyword>
<accession>A0ABW7CR70</accession>
<evidence type="ECO:0000256" key="1">
    <source>
        <dbReference type="SAM" id="Phobius"/>
    </source>
</evidence>
<keyword evidence="1" id="KW-0472">Membrane</keyword>
<feature type="transmembrane region" description="Helical" evidence="1">
    <location>
        <begin position="42"/>
        <end position="64"/>
    </location>
</feature>
<proteinExistence type="predicted"/>